<accession>A0A5M6IMX0</accession>
<feature type="transmembrane region" description="Helical" evidence="1">
    <location>
        <begin position="6"/>
        <end position="30"/>
    </location>
</feature>
<protein>
    <submittedName>
        <fullName evidence="2">DUF2269 family protein</fullName>
    </submittedName>
</protein>
<sequence>MYLLFKALHVVGVVLLLGNVTVSAVWKLLADRTCHPAIMAHAVRLMILTDWWLTLTGGALTMGAGYAAAMVSGLDPFRTSWILSGHVLMAVSVAIWLVVLVPLQIRQSRQARAFRDGSQVDAQYWRDSATGMAWGVVATVPLFIAVCIMVLKP</sequence>
<dbReference type="AlphaFoldDB" id="A0A5M6IMX0"/>
<dbReference type="OrthoDB" id="9786302at2"/>
<dbReference type="EMBL" id="VWPK01000065">
    <property type="protein sequence ID" value="KAA5608898.1"/>
    <property type="molecule type" value="Genomic_DNA"/>
</dbReference>
<reference evidence="2 3" key="1">
    <citation type="submission" date="2019-09" db="EMBL/GenBank/DDBJ databases">
        <title>Genome sequence of Rhodovastum atsumiense, a diverse member of the Acetobacteraceae family of non-sulfur purple photosynthetic bacteria.</title>
        <authorList>
            <person name="Meyer T."/>
            <person name="Kyndt J."/>
        </authorList>
    </citation>
    <scope>NUCLEOTIDE SEQUENCE [LARGE SCALE GENOMIC DNA]</scope>
    <source>
        <strain evidence="2 3">DSM 21279</strain>
    </source>
</reference>
<gene>
    <name evidence="2" type="ORF">F1189_26950</name>
</gene>
<evidence type="ECO:0000313" key="3">
    <source>
        <dbReference type="Proteomes" id="UP000325255"/>
    </source>
</evidence>
<keyword evidence="1" id="KW-1133">Transmembrane helix</keyword>
<keyword evidence="3" id="KW-1185">Reference proteome</keyword>
<keyword evidence="1" id="KW-0812">Transmembrane</keyword>
<dbReference type="RefSeq" id="WP_150044749.1">
    <property type="nucleotide sequence ID" value="NZ_OW485601.1"/>
</dbReference>
<comment type="caution">
    <text evidence="2">The sequence shown here is derived from an EMBL/GenBank/DDBJ whole genome shotgun (WGS) entry which is preliminary data.</text>
</comment>
<evidence type="ECO:0000313" key="2">
    <source>
        <dbReference type="EMBL" id="KAA5608898.1"/>
    </source>
</evidence>
<dbReference type="Pfam" id="PF10027">
    <property type="entry name" value="DUF2269"/>
    <property type="match status" value="1"/>
</dbReference>
<organism evidence="2 3">
    <name type="scientific">Rhodovastum atsumiense</name>
    <dbReference type="NCBI Taxonomy" id="504468"/>
    <lineage>
        <taxon>Bacteria</taxon>
        <taxon>Pseudomonadati</taxon>
        <taxon>Pseudomonadota</taxon>
        <taxon>Alphaproteobacteria</taxon>
        <taxon>Acetobacterales</taxon>
        <taxon>Acetobacteraceae</taxon>
        <taxon>Rhodovastum</taxon>
    </lineage>
</organism>
<name>A0A5M6IMX0_9PROT</name>
<keyword evidence="1" id="KW-0472">Membrane</keyword>
<evidence type="ECO:0000256" key="1">
    <source>
        <dbReference type="SAM" id="Phobius"/>
    </source>
</evidence>
<dbReference type="InterPro" id="IPR018729">
    <property type="entry name" value="DUF2269_transmembrane"/>
</dbReference>
<proteinExistence type="predicted"/>
<dbReference type="Proteomes" id="UP000325255">
    <property type="component" value="Unassembled WGS sequence"/>
</dbReference>
<feature type="transmembrane region" description="Helical" evidence="1">
    <location>
        <begin position="132"/>
        <end position="151"/>
    </location>
</feature>
<feature type="transmembrane region" description="Helical" evidence="1">
    <location>
        <begin position="81"/>
        <end position="103"/>
    </location>
</feature>
<feature type="transmembrane region" description="Helical" evidence="1">
    <location>
        <begin position="51"/>
        <end position="69"/>
    </location>
</feature>